<evidence type="ECO:0000256" key="2">
    <source>
        <dbReference type="SAM" id="Phobius"/>
    </source>
</evidence>
<gene>
    <name evidence="3" type="ORF">E1B28_000720</name>
</gene>
<keyword evidence="2" id="KW-1133">Transmembrane helix</keyword>
<dbReference type="AlphaFoldDB" id="A0A9P7V1W6"/>
<dbReference type="KEGG" id="more:E1B28_000720"/>
<feature type="compositionally biased region" description="Polar residues" evidence="1">
    <location>
        <begin position="42"/>
        <end position="55"/>
    </location>
</feature>
<evidence type="ECO:0000256" key="1">
    <source>
        <dbReference type="SAM" id="MobiDB-lite"/>
    </source>
</evidence>
<dbReference type="GeneID" id="66069796"/>
<keyword evidence="2" id="KW-0812">Transmembrane</keyword>
<keyword evidence="4" id="KW-1185">Reference proteome</keyword>
<dbReference type="OrthoDB" id="3350619at2759"/>
<feature type="region of interest" description="Disordered" evidence="1">
    <location>
        <begin position="9"/>
        <end position="57"/>
    </location>
</feature>
<evidence type="ECO:0000313" key="3">
    <source>
        <dbReference type="EMBL" id="KAG7098815.1"/>
    </source>
</evidence>
<dbReference type="Proteomes" id="UP001049176">
    <property type="component" value="Chromosome 1"/>
</dbReference>
<name>A0A9P7V1W6_9AGAR</name>
<keyword evidence="2" id="KW-0472">Membrane</keyword>
<dbReference type="EMBL" id="CM032181">
    <property type="protein sequence ID" value="KAG7098815.1"/>
    <property type="molecule type" value="Genomic_DNA"/>
</dbReference>
<feature type="transmembrane region" description="Helical" evidence="2">
    <location>
        <begin position="66"/>
        <end position="87"/>
    </location>
</feature>
<evidence type="ECO:0000313" key="4">
    <source>
        <dbReference type="Proteomes" id="UP001049176"/>
    </source>
</evidence>
<sequence length="295" mass="33590">MLKFYRAAMSRRGNQSHNESGEDVPLVSSPDDSDHLEFDESGQFSPHHTYENGTSHNRDRSLTHRIVLVSSTIVCLLSACLSVFLTFHRSLNYPATDNLSLYELQSKELSHRLYGLSRPSQFMGLEKINRTSDHLISVINYPFLVARIDEAHPHSPLLTGVESRKIVEGLEVRRVQIDRDISTVIQFRAIDWKLEKCTLHLNLPNEDWGSIDIFRLGADTVLDSSRLSYATRPSVNEKLGNVDISITANWSQPFHCLTDSIHTFLLVAAQPDTRVSWWQDKTIEHASVYITQQGF</sequence>
<comment type="caution">
    <text evidence="3">The sequence shown here is derived from an EMBL/GenBank/DDBJ whole genome shotgun (WGS) entry which is preliminary data.</text>
</comment>
<evidence type="ECO:0008006" key="5">
    <source>
        <dbReference type="Google" id="ProtNLM"/>
    </source>
</evidence>
<dbReference type="RefSeq" id="XP_043015285.1">
    <property type="nucleotide sequence ID" value="XM_043146582.1"/>
</dbReference>
<accession>A0A9P7V1W6</accession>
<reference evidence="3" key="1">
    <citation type="journal article" date="2021" name="Genome Biol. Evol.">
        <title>The assembled and annotated genome of the fairy-ring fungus Marasmius oreades.</title>
        <authorList>
            <person name="Hiltunen M."/>
            <person name="Ament-Velasquez S.L."/>
            <person name="Johannesson H."/>
        </authorList>
    </citation>
    <scope>NUCLEOTIDE SEQUENCE</scope>
    <source>
        <strain evidence="3">03SP1</strain>
    </source>
</reference>
<proteinExistence type="predicted"/>
<organism evidence="3 4">
    <name type="scientific">Marasmius oreades</name>
    <name type="common">fairy-ring Marasmius</name>
    <dbReference type="NCBI Taxonomy" id="181124"/>
    <lineage>
        <taxon>Eukaryota</taxon>
        <taxon>Fungi</taxon>
        <taxon>Dikarya</taxon>
        <taxon>Basidiomycota</taxon>
        <taxon>Agaricomycotina</taxon>
        <taxon>Agaricomycetes</taxon>
        <taxon>Agaricomycetidae</taxon>
        <taxon>Agaricales</taxon>
        <taxon>Marasmiineae</taxon>
        <taxon>Marasmiaceae</taxon>
        <taxon>Marasmius</taxon>
    </lineage>
</organism>
<protein>
    <recommendedName>
        <fullName evidence="5">Ubiquitin 3 binding protein But2 C-terminal domain-containing protein</fullName>
    </recommendedName>
</protein>